<dbReference type="RefSeq" id="WP_344723594.1">
    <property type="nucleotide sequence ID" value="NZ_BAAAUS010000020.1"/>
</dbReference>
<feature type="region of interest" description="Disordered" evidence="1">
    <location>
        <begin position="1"/>
        <end position="111"/>
    </location>
</feature>
<organism evidence="3 4">
    <name type="scientific">Pseudonocardia yunnanensis</name>
    <dbReference type="NCBI Taxonomy" id="58107"/>
    <lineage>
        <taxon>Bacteria</taxon>
        <taxon>Bacillati</taxon>
        <taxon>Actinomycetota</taxon>
        <taxon>Actinomycetes</taxon>
        <taxon>Pseudonocardiales</taxon>
        <taxon>Pseudonocardiaceae</taxon>
        <taxon>Pseudonocardia</taxon>
    </lineage>
</organism>
<gene>
    <name evidence="3" type="ORF">ACFSJD_44630</name>
</gene>
<accession>A0ABW4FDJ3</accession>
<dbReference type="Proteomes" id="UP001597114">
    <property type="component" value="Unassembled WGS sequence"/>
</dbReference>
<evidence type="ECO:0000313" key="3">
    <source>
        <dbReference type="EMBL" id="MFD1524634.1"/>
    </source>
</evidence>
<proteinExistence type="predicted"/>
<evidence type="ECO:0000256" key="1">
    <source>
        <dbReference type="SAM" id="MobiDB-lite"/>
    </source>
</evidence>
<comment type="caution">
    <text evidence="3">The sequence shown here is derived from an EMBL/GenBank/DDBJ whole genome shotgun (WGS) entry which is preliminary data.</text>
</comment>
<dbReference type="InterPro" id="IPR043763">
    <property type="entry name" value="DUF5709"/>
</dbReference>
<keyword evidence="4" id="KW-1185">Reference proteome</keyword>
<feature type="region of interest" description="Disordered" evidence="1">
    <location>
        <begin position="125"/>
        <end position="151"/>
    </location>
</feature>
<feature type="compositionally biased region" description="Acidic residues" evidence="1">
    <location>
        <begin position="84"/>
        <end position="107"/>
    </location>
</feature>
<sequence length="151" mass="15937">MGTGPAGPPPREDDVDPDEVDDDVFEQLDELDTLDSGGPDDPLDEGVSPPERPWAVDEWGTTPREEAEGESLDRLLARELPDSGSEEEWDNLGDVSDTDGELRDDEVGDARAGRLVADGDIDGELDAQDVGVDGAGASAEEAAVHLTDPNA</sequence>
<dbReference type="EMBL" id="JBHUCO010000094">
    <property type="protein sequence ID" value="MFD1524634.1"/>
    <property type="molecule type" value="Genomic_DNA"/>
</dbReference>
<feature type="domain" description="DUF5709" evidence="2">
    <location>
        <begin position="106"/>
        <end position="148"/>
    </location>
</feature>
<evidence type="ECO:0000313" key="4">
    <source>
        <dbReference type="Proteomes" id="UP001597114"/>
    </source>
</evidence>
<dbReference type="Pfam" id="PF18970">
    <property type="entry name" value="DUF5709"/>
    <property type="match status" value="1"/>
</dbReference>
<feature type="compositionally biased region" description="Acidic residues" evidence="1">
    <location>
        <begin position="13"/>
        <end position="33"/>
    </location>
</feature>
<protein>
    <submittedName>
        <fullName evidence="3">DUF5709 domain-containing protein</fullName>
    </submittedName>
</protein>
<name>A0ABW4FDJ3_9PSEU</name>
<reference evidence="4" key="1">
    <citation type="journal article" date="2019" name="Int. J. Syst. Evol. Microbiol.">
        <title>The Global Catalogue of Microorganisms (GCM) 10K type strain sequencing project: providing services to taxonomists for standard genome sequencing and annotation.</title>
        <authorList>
            <consortium name="The Broad Institute Genomics Platform"/>
            <consortium name="The Broad Institute Genome Sequencing Center for Infectious Disease"/>
            <person name="Wu L."/>
            <person name="Ma J."/>
        </authorList>
    </citation>
    <scope>NUCLEOTIDE SEQUENCE [LARGE SCALE GENOMIC DNA]</scope>
    <source>
        <strain evidence="4">CCM 7043</strain>
    </source>
</reference>
<feature type="compositionally biased region" description="Basic and acidic residues" evidence="1">
    <location>
        <begin position="63"/>
        <end position="81"/>
    </location>
</feature>
<evidence type="ECO:0000259" key="2">
    <source>
        <dbReference type="Pfam" id="PF18970"/>
    </source>
</evidence>